<reference evidence="1 2" key="1">
    <citation type="submission" date="2013-10" db="EMBL/GenBank/DDBJ databases">
        <title>Salinisphaera halophila YIM 95161 Genome Sequencing.</title>
        <authorList>
            <person name="Lai Q."/>
            <person name="Li C."/>
            <person name="Shao Z."/>
        </authorList>
    </citation>
    <scope>NUCLEOTIDE SEQUENCE [LARGE SCALE GENOMIC DNA]</scope>
    <source>
        <strain evidence="1 2">YIM 95161</strain>
    </source>
</reference>
<dbReference type="Gene3D" id="1.25.40.10">
    <property type="entry name" value="Tetratricopeptide repeat domain"/>
    <property type="match status" value="1"/>
</dbReference>
<sequence length="317" mass="34519">MGLLLATGAVAQTSSFGTSPATGDQDHVAREMVRVLKAYAVYKSGDYEAAFERYQALAEAGSVQGMTNLANMYAAGEGTGRDEARALTWYRRAAEQGSGNAMLQLALAYRDGRGTTADTEAAGRWLREAAEQDTTEAQWLLGRRLYARGEQLAGLEWIRTAAWTGNDPEAQQFLVERGEGEAGRGALDAARREAVLATLRAVDEAAGGRDAAGIVARIDRDAEIRVRLPNGAGWTRLTRAELETLWRDTFEQADAYRYRRGTPQLLATEDGVLAFSEIEERLGTAPDARELTLSEAATLRVRDGTATITRLRLDIDD</sequence>
<dbReference type="AlphaFoldDB" id="A0A423PYK9"/>
<dbReference type="Pfam" id="PF08238">
    <property type="entry name" value="Sel1"/>
    <property type="match status" value="3"/>
</dbReference>
<dbReference type="InterPro" id="IPR050767">
    <property type="entry name" value="Sel1_AlgK"/>
</dbReference>
<dbReference type="InterPro" id="IPR032710">
    <property type="entry name" value="NTF2-like_dom_sf"/>
</dbReference>
<dbReference type="RefSeq" id="WP_221177880.1">
    <property type="nucleotide sequence ID" value="NZ_AYKF01000075.1"/>
</dbReference>
<evidence type="ECO:0008006" key="3">
    <source>
        <dbReference type="Google" id="ProtNLM"/>
    </source>
</evidence>
<name>A0A423PYK9_9GAMM</name>
<dbReference type="SUPFAM" id="SSF54427">
    <property type="entry name" value="NTF2-like"/>
    <property type="match status" value="1"/>
</dbReference>
<dbReference type="EMBL" id="AYKF01000075">
    <property type="protein sequence ID" value="ROO30707.1"/>
    <property type="molecule type" value="Genomic_DNA"/>
</dbReference>
<dbReference type="InterPro" id="IPR006597">
    <property type="entry name" value="Sel1-like"/>
</dbReference>
<evidence type="ECO:0000313" key="1">
    <source>
        <dbReference type="EMBL" id="ROO30707.1"/>
    </source>
</evidence>
<dbReference type="SUPFAM" id="SSF81901">
    <property type="entry name" value="HCP-like"/>
    <property type="match status" value="1"/>
</dbReference>
<comment type="caution">
    <text evidence="1">The sequence shown here is derived from an EMBL/GenBank/DDBJ whole genome shotgun (WGS) entry which is preliminary data.</text>
</comment>
<protein>
    <recommendedName>
        <fullName evidence="3">Sel1 repeat family protein</fullName>
    </recommendedName>
</protein>
<evidence type="ECO:0000313" key="2">
    <source>
        <dbReference type="Proteomes" id="UP000285123"/>
    </source>
</evidence>
<accession>A0A423PYK9</accession>
<dbReference type="PANTHER" id="PTHR11102:SF160">
    <property type="entry name" value="ERAD-ASSOCIATED E3 UBIQUITIN-PROTEIN LIGASE COMPONENT HRD3"/>
    <property type="match status" value="1"/>
</dbReference>
<gene>
    <name evidence="1" type="ORF">SAHL_07845</name>
</gene>
<dbReference type="PANTHER" id="PTHR11102">
    <property type="entry name" value="SEL-1-LIKE PROTEIN"/>
    <property type="match status" value="1"/>
</dbReference>
<dbReference type="InterPro" id="IPR011990">
    <property type="entry name" value="TPR-like_helical_dom_sf"/>
</dbReference>
<proteinExistence type="predicted"/>
<organism evidence="1 2">
    <name type="scientific">Salinisphaera orenii YIM 95161</name>
    <dbReference type="NCBI Taxonomy" id="1051139"/>
    <lineage>
        <taxon>Bacteria</taxon>
        <taxon>Pseudomonadati</taxon>
        <taxon>Pseudomonadota</taxon>
        <taxon>Gammaproteobacteria</taxon>
        <taxon>Salinisphaerales</taxon>
        <taxon>Salinisphaeraceae</taxon>
        <taxon>Salinisphaera</taxon>
    </lineage>
</organism>
<dbReference type="SMART" id="SM00671">
    <property type="entry name" value="SEL1"/>
    <property type="match status" value="2"/>
</dbReference>
<dbReference type="Proteomes" id="UP000285123">
    <property type="component" value="Unassembled WGS sequence"/>
</dbReference>